<dbReference type="EMBL" id="KN838967">
    <property type="protein sequence ID" value="KIJ91792.1"/>
    <property type="molecule type" value="Genomic_DNA"/>
</dbReference>
<dbReference type="HOGENOM" id="CLU_049914_0_0_1"/>
<reference evidence="3" key="2">
    <citation type="submission" date="2015-01" db="EMBL/GenBank/DDBJ databases">
        <title>Evolutionary Origins and Diversification of the Mycorrhizal Mutualists.</title>
        <authorList>
            <consortium name="DOE Joint Genome Institute"/>
            <consortium name="Mycorrhizal Genomics Consortium"/>
            <person name="Kohler A."/>
            <person name="Kuo A."/>
            <person name="Nagy L.G."/>
            <person name="Floudas D."/>
            <person name="Copeland A."/>
            <person name="Barry K.W."/>
            <person name="Cichocki N."/>
            <person name="Veneault-Fourrey C."/>
            <person name="LaButti K."/>
            <person name="Lindquist E.A."/>
            <person name="Lipzen A."/>
            <person name="Lundell T."/>
            <person name="Morin E."/>
            <person name="Murat C."/>
            <person name="Riley R."/>
            <person name="Ohm R."/>
            <person name="Sun H."/>
            <person name="Tunlid A."/>
            <person name="Henrissat B."/>
            <person name="Grigoriev I.V."/>
            <person name="Hibbett D.S."/>
            <person name="Martin F."/>
        </authorList>
    </citation>
    <scope>NUCLEOTIDE SEQUENCE [LARGE SCALE GENOMIC DNA]</scope>
    <source>
        <strain evidence="3">LaAM-08-1</strain>
    </source>
</reference>
<reference evidence="2 3" key="1">
    <citation type="submission" date="2014-04" db="EMBL/GenBank/DDBJ databases">
        <authorList>
            <consortium name="DOE Joint Genome Institute"/>
            <person name="Kuo A."/>
            <person name="Kohler A."/>
            <person name="Nagy L.G."/>
            <person name="Floudas D."/>
            <person name="Copeland A."/>
            <person name="Barry K.W."/>
            <person name="Cichocki N."/>
            <person name="Veneault-Fourrey C."/>
            <person name="LaButti K."/>
            <person name="Lindquist E.A."/>
            <person name="Lipzen A."/>
            <person name="Lundell T."/>
            <person name="Morin E."/>
            <person name="Murat C."/>
            <person name="Sun H."/>
            <person name="Tunlid A."/>
            <person name="Henrissat B."/>
            <person name="Grigoriev I.V."/>
            <person name="Hibbett D.S."/>
            <person name="Martin F."/>
            <person name="Nordberg H.P."/>
            <person name="Cantor M.N."/>
            <person name="Hua S.X."/>
        </authorList>
    </citation>
    <scope>NUCLEOTIDE SEQUENCE [LARGE SCALE GENOMIC DNA]</scope>
    <source>
        <strain evidence="2 3">LaAM-08-1</strain>
    </source>
</reference>
<evidence type="ECO:0000313" key="3">
    <source>
        <dbReference type="Proteomes" id="UP000054477"/>
    </source>
</evidence>
<dbReference type="Proteomes" id="UP000054477">
    <property type="component" value="Unassembled WGS sequence"/>
</dbReference>
<keyword evidence="3" id="KW-1185">Reference proteome</keyword>
<proteinExistence type="predicted"/>
<name>A0A0C9X5J7_9AGAR</name>
<evidence type="ECO:0008006" key="4">
    <source>
        <dbReference type="Google" id="ProtNLM"/>
    </source>
</evidence>
<feature type="region of interest" description="Disordered" evidence="1">
    <location>
        <begin position="164"/>
        <end position="198"/>
    </location>
</feature>
<accession>A0A0C9X5J7</accession>
<protein>
    <recommendedName>
        <fullName evidence="4">SAM domain-containing protein</fullName>
    </recommendedName>
</protein>
<dbReference type="AlphaFoldDB" id="A0A0C9X5J7"/>
<evidence type="ECO:0000256" key="1">
    <source>
        <dbReference type="SAM" id="MobiDB-lite"/>
    </source>
</evidence>
<gene>
    <name evidence="2" type="ORF">K443DRAFT_126142</name>
</gene>
<feature type="compositionally biased region" description="Basic and acidic residues" evidence="1">
    <location>
        <begin position="276"/>
        <end position="285"/>
    </location>
</feature>
<organism evidence="2 3">
    <name type="scientific">Laccaria amethystina LaAM-08-1</name>
    <dbReference type="NCBI Taxonomy" id="1095629"/>
    <lineage>
        <taxon>Eukaryota</taxon>
        <taxon>Fungi</taxon>
        <taxon>Dikarya</taxon>
        <taxon>Basidiomycota</taxon>
        <taxon>Agaricomycotina</taxon>
        <taxon>Agaricomycetes</taxon>
        <taxon>Agaricomycetidae</taxon>
        <taxon>Agaricales</taxon>
        <taxon>Agaricineae</taxon>
        <taxon>Hydnangiaceae</taxon>
        <taxon>Laccaria</taxon>
    </lineage>
</organism>
<evidence type="ECO:0000313" key="2">
    <source>
        <dbReference type="EMBL" id="KIJ91792.1"/>
    </source>
</evidence>
<dbReference type="OrthoDB" id="2677451at2759"/>
<sequence>MLDHPDNNIDPQLGRHETALTELVVIRIPMNDKSTKDIDVPVDIPHEDFFSRNPLAPEPAKKKTDSNKATDFAYGKELHIVKEKLKCELHHGPNRWCYVSPSDPSEHVKLGLKEKDDLTIDWACILPPNCLSLDKLCEHATKRAGNKTTAKAALGPAVHIHNHFASPTNPLGSRPAPPHSSKHVRSLSPDFSSDDTESESLPLANILADLNMKYPKLAYPQYESVLEDHGIVYAESVVELPRDFFRELGMAKGAIGPFLKGTQKALLHEKKVRKQGRMEDKENEFSRLPSVEI</sequence>
<feature type="region of interest" description="Disordered" evidence="1">
    <location>
        <begin position="273"/>
        <end position="293"/>
    </location>
</feature>